<evidence type="ECO:0000313" key="9">
    <source>
        <dbReference type="EMBL" id="TFY68750.1"/>
    </source>
</evidence>
<dbReference type="Proteomes" id="UP000298390">
    <property type="component" value="Unassembled WGS sequence"/>
</dbReference>
<reference evidence="9 10" key="1">
    <citation type="submission" date="2019-01" db="EMBL/GenBank/DDBJ databases">
        <title>Genome sequencing of the rare red list fungi Fomitopsis rosea.</title>
        <authorList>
            <person name="Buettner E."/>
            <person name="Kellner H."/>
        </authorList>
    </citation>
    <scope>NUCLEOTIDE SEQUENCE [LARGE SCALE GENOMIC DNA]</scope>
    <source>
        <strain evidence="9 10">DSM 105464</strain>
    </source>
</reference>
<keyword evidence="3 4" id="KW-0274">FAD</keyword>
<dbReference type="InterPro" id="IPR053998">
    <property type="entry name" value="ACDH-11_C"/>
</dbReference>
<feature type="domain" description="Acyl-CoA oxidase/dehydrogenase middle" evidence="6">
    <location>
        <begin position="172"/>
        <end position="290"/>
    </location>
</feature>
<gene>
    <name evidence="9" type="ORF">EVJ58_g814</name>
</gene>
<keyword evidence="2 4" id="KW-0285">Flavoprotein</keyword>
<dbReference type="InterPro" id="IPR009100">
    <property type="entry name" value="AcylCoA_DH/oxidase_NM_dom_sf"/>
</dbReference>
<dbReference type="AlphaFoldDB" id="A0A4Y9Z3X2"/>
<dbReference type="STRING" id="34475.A0A4Y9Z3X2"/>
<evidence type="ECO:0000313" key="10">
    <source>
        <dbReference type="Proteomes" id="UP000298390"/>
    </source>
</evidence>
<evidence type="ECO:0000256" key="2">
    <source>
        <dbReference type="ARBA" id="ARBA00022630"/>
    </source>
</evidence>
<protein>
    <recommendedName>
        <fullName evidence="11">Alkylation response protein AidB-like acyl-CoA dehydrogenase</fullName>
    </recommendedName>
</protein>
<comment type="similarity">
    <text evidence="1 4">Belongs to the acyl-CoA dehydrogenase family.</text>
</comment>
<feature type="domain" description="Acyl-CoA dehydrogenase 11-like C-terminal" evidence="8">
    <location>
        <begin position="466"/>
        <end position="591"/>
    </location>
</feature>
<dbReference type="InterPro" id="IPR052904">
    <property type="entry name" value="Acyl-CoA_dehydrogenase-like"/>
</dbReference>
<feature type="domain" description="Adaptive response protein AidB N-terminal" evidence="7">
    <location>
        <begin position="8"/>
        <end position="163"/>
    </location>
</feature>
<dbReference type="PANTHER" id="PTHR42707:SF2">
    <property type="entry name" value="ACD11 DEHYDROGENASE"/>
    <property type="match status" value="1"/>
</dbReference>
<dbReference type="PANTHER" id="PTHR42707">
    <property type="entry name" value="ACYL-COA DEHYDROGENASE"/>
    <property type="match status" value="1"/>
</dbReference>
<dbReference type="Gene3D" id="6.10.250.600">
    <property type="match status" value="1"/>
</dbReference>
<dbReference type="InterPro" id="IPR041504">
    <property type="entry name" value="AidB_N"/>
</dbReference>
<comment type="cofactor">
    <cofactor evidence="4">
        <name>FAD</name>
        <dbReference type="ChEBI" id="CHEBI:57692"/>
    </cofactor>
</comment>
<dbReference type="Pfam" id="PF22217">
    <property type="entry name" value="ACDH-11_C"/>
    <property type="match status" value="1"/>
</dbReference>
<evidence type="ECO:0000259" key="6">
    <source>
        <dbReference type="Pfam" id="PF02770"/>
    </source>
</evidence>
<dbReference type="Gene3D" id="1.20.140.10">
    <property type="entry name" value="Butyryl-CoA Dehydrogenase, subunit A, domain 3"/>
    <property type="match status" value="1"/>
</dbReference>
<dbReference type="Pfam" id="PF02770">
    <property type="entry name" value="Acyl-CoA_dh_M"/>
    <property type="match status" value="1"/>
</dbReference>
<keyword evidence="4" id="KW-0560">Oxidoreductase</keyword>
<name>A0A4Y9Z3X2_9APHY</name>
<evidence type="ECO:0000259" key="7">
    <source>
        <dbReference type="Pfam" id="PF18158"/>
    </source>
</evidence>
<evidence type="ECO:0000259" key="5">
    <source>
        <dbReference type="Pfam" id="PF00441"/>
    </source>
</evidence>
<evidence type="ECO:0000256" key="3">
    <source>
        <dbReference type="ARBA" id="ARBA00022827"/>
    </source>
</evidence>
<evidence type="ECO:0000256" key="1">
    <source>
        <dbReference type="ARBA" id="ARBA00009347"/>
    </source>
</evidence>
<comment type="caution">
    <text evidence="9">The sequence shown here is derived from an EMBL/GenBank/DDBJ whole genome shotgun (WGS) entry which is preliminary data.</text>
</comment>
<proteinExistence type="inferred from homology"/>
<dbReference type="InterPro" id="IPR006091">
    <property type="entry name" value="Acyl-CoA_Oxase/DH_mid-dom"/>
</dbReference>
<dbReference type="Pfam" id="PF18158">
    <property type="entry name" value="AidB_N"/>
    <property type="match status" value="1"/>
</dbReference>
<dbReference type="Pfam" id="PF00441">
    <property type="entry name" value="Acyl-CoA_dh_1"/>
    <property type="match status" value="1"/>
</dbReference>
<evidence type="ECO:0000256" key="4">
    <source>
        <dbReference type="RuleBase" id="RU362125"/>
    </source>
</evidence>
<sequence>MRIEEGFQPTPYTEGHPYHTDPVLPGLLKRVLPSDVFAEIEADLGRFGDEVINTLRPVNKLMGPPKLVQYDNWGRRVDQLQTTEGWRRMKALWQKEGIVGIFYERKHLEHSRIHGFAKILLAMADAQAIDCPLSMTDGSARVCELLGTPELKRDVYPRLISRDPDIAFTAGQWMTERPGGSDVSLTETTATPALGEGVSNSNPYGPKYTLNGFKWFSSATDSDIALALARTGPLSEGSRSLSLFLVPLHFPILCEPGAPRPSALTNRIFIHRLKDKFGTVALPTAELSLEGTEAYLLGQPGQGVKLIVPVLNITRVHSATSSVGNLRRCLAIATAYSKVRAIRGGRQLLQDTPLHVAELAKVSLVYRALAHMLFGTVALLGKVECGVATEDEANRLRMLTPALKAFAAEKACTAMEECMTALGGAGYMTETEIGRMIQDSLVEKIWEGTITVLSLDVVRAASKPVILDAFVAWVNSVLASCTLDPKVDKALQTSLDMLRSALDDLVAAYAAPIPPLVPRPALFLLSHIACGAFLLEHAVWACKTHDASRAVDVDVFKRWVEEGGLTQVIQDVRRARQASHGRLQEDRDLVYGNADGAKLPSRL</sequence>
<accession>A0A4Y9Z3X2</accession>
<dbReference type="Gene3D" id="2.40.110.20">
    <property type="match status" value="1"/>
</dbReference>
<dbReference type="SUPFAM" id="SSF47203">
    <property type="entry name" value="Acyl-CoA dehydrogenase C-terminal domain-like"/>
    <property type="match status" value="1"/>
</dbReference>
<feature type="domain" description="Acyl-CoA dehydrogenase/oxidase C-terminal" evidence="5">
    <location>
        <begin position="301"/>
        <end position="460"/>
    </location>
</feature>
<dbReference type="InterPro" id="IPR009075">
    <property type="entry name" value="AcylCo_DH/oxidase_C"/>
</dbReference>
<dbReference type="EMBL" id="SEKV01000024">
    <property type="protein sequence ID" value="TFY68750.1"/>
    <property type="molecule type" value="Genomic_DNA"/>
</dbReference>
<evidence type="ECO:0008006" key="11">
    <source>
        <dbReference type="Google" id="ProtNLM"/>
    </source>
</evidence>
<dbReference type="SUPFAM" id="SSF56645">
    <property type="entry name" value="Acyl-CoA dehydrogenase NM domain-like"/>
    <property type="match status" value="1"/>
</dbReference>
<dbReference type="InterPro" id="IPR036250">
    <property type="entry name" value="AcylCo_DH-like_C"/>
</dbReference>
<organism evidence="9 10">
    <name type="scientific">Rhodofomes roseus</name>
    <dbReference type="NCBI Taxonomy" id="34475"/>
    <lineage>
        <taxon>Eukaryota</taxon>
        <taxon>Fungi</taxon>
        <taxon>Dikarya</taxon>
        <taxon>Basidiomycota</taxon>
        <taxon>Agaricomycotina</taxon>
        <taxon>Agaricomycetes</taxon>
        <taxon>Polyporales</taxon>
        <taxon>Rhodofomes</taxon>
    </lineage>
</organism>
<dbReference type="GO" id="GO:0003995">
    <property type="term" value="F:acyl-CoA dehydrogenase activity"/>
    <property type="evidence" value="ECO:0007669"/>
    <property type="project" value="TreeGrafter"/>
</dbReference>
<evidence type="ECO:0000259" key="8">
    <source>
        <dbReference type="Pfam" id="PF22217"/>
    </source>
</evidence>